<dbReference type="Pfam" id="PF00822">
    <property type="entry name" value="PMP22_Claudin"/>
    <property type="match status" value="1"/>
</dbReference>
<dbReference type="InterPro" id="IPR006187">
    <property type="entry name" value="Claudin"/>
</dbReference>
<dbReference type="GO" id="GO:0005886">
    <property type="term" value="C:plasma membrane"/>
    <property type="evidence" value="ECO:0007669"/>
    <property type="project" value="UniProtKB-SubCell"/>
</dbReference>
<keyword evidence="7" id="KW-0965">Cell junction</keyword>
<evidence type="ECO:0000256" key="8">
    <source>
        <dbReference type="ARBA" id="ARBA00022989"/>
    </source>
</evidence>
<feature type="transmembrane region" description="Helical" evidence="10">
    <location>
        <begin position="20"/>
        <end position="38"/>
    </location>
</feature>
<reference evidence="12" key="1">
    <citation type="submission" date="2005-09" db="EMBL/GenBank/DDBJ databases">
        <authorList>
            <person name="Mural R.J."/>
            <person name="Li P.W."/>
            <person name="Adams M.D."/>
            <person name="Amanatides P.G."/>
            <person name="Baden-Tillson H."/>
            <person name="Barnstead M."/>
            <person name="Chin S.H."/>
            <person name="Dew I."/>
            <person name="Evans C.A."/>
            <person name="Ferriera S."/>
            <person name="Flanigan M."/>
            <person name="Fosler C."/>
            <person name="Glodek A."/>
            <person name="Gu Z."/>
            <person name="Holt R.A."/>
            <person name="Jennings D."/>
            <person name="Kraft C.L."/>
            <person name="Lu F."/>
            <person name="Nguyen T."/>
            <person name="Nusskern D.R."/>
            <person name="Pfannkoch C.M."/>
            <person name="Sitter C."/>
            <person name="Sutton G.G."/>
            <person name="Venter J.C."/>
            <person name="Wang Z."/>
            <person name="Woodage T."/>
            <person name="Zheng X.H."/>
            <person name="Zhong F."/>
        </authorList>
    </citation>
    <scope>NUCLEOTIDE SEQUENCE [LARGE SCALE GENOMIC DNA]</scope>
    <source>
        <strain>BN</strain>
        <strain evidence="12">Sprague-Dawley</strain>
    </source>
</reference>
<evidence type="ECO:0000256" key="9">
    <source>
        <dbReference type="ARBA" id="ARBA00023136"/>
    </source>
</evidence>
<proteinExistence type="inferred from homology"/>
<protein>
    <submittedName>
        <fullName evidence="11">RCG50874</fullName>
    </submittedName>
</protein>
<evidence type="ECO:0000256" key="3">
    <source>
        <dbReference type="ARBA" id="ARBA00008295"/>
    </source>
</evidence>
<dbReference type="Proteomes" id="UP000234681">
    <property type="component" value="Chromosome 19"/>
</dbReference>
<keyword evidence="5" id="KW-1003">Cell membrane</keyword>
<feature type="transmembrane region" description="Helical" evidence="10">
    <location>
        <begin position="50"/>
        <end position="70"/>
    </location>
</feature>
<evidence type="ECO:0000313" key="11">
    <source>
        <dbReference type="EMBL" id="EDL96724.1"/>
    </source>
</evidence>
<keyword evidence="9 10" id="KW-0472">Membrane</keyword>
<feature type="transmembrane region" description="Helical" evidence="10">
    <location>
        <begin position="90"/>
        <end position="111"/>
    </location>
</feature>
<dbReference type="PRINTS" id="PR01077">
    <property type="entry name" value="CLAUDIN"/>
</dbReference>
<keyword evidence="4" id="KW-0796">Tight junction</keyword>
<gene>
    <name evidence="11" type="ORF">rCG_50874</name>
</gene>
<comment type="similarity">
    <text evidence="3">Belongs to the claudin family.</text>
</comment>
<dbReference type="AlphaFoldDB" id="A6KJ02"/>
<evidence type="ECO:0000256" key="7">
    <source>
        <dbReference type="ARBA" id="ARBA00022949"/>
    </source>
</evidence>
<dbReference type="EMBL" id="CH474054">
    <property type="protein sequence ID" value="EDL96724.1"/>
    <property type="molecule type" value="Genomic_DNA"/>
</dbReference>
<dbReference type="PANTHER" id="PTHR12002">
    <property type="entry name" value="CLAUDIN"/>
    <property type="match status" value="1"/>
</dbReference>
<accession>A6KJ02</accession>
<comment type="subcellular location">
    <subcellularLocation>
        <location evidence="1">Cell junction</location>
        <location evidence="1">Tight junction</location>
    </subcellularLocation>
    <subcellularLocation>
        <location evidence="2">Cell membrane</location>
        <topology evidence="2">Multi-pass membrane protein</topology>
    </subcellularLocation>
</comment>
<dbReference type="GO" id="GO:0005198">
    <property type="term" value="F:structural molecule activity"/>
    <property type="evidence" value="ECO:0007669"/>
    <property type="project" value="InterPro"/>
</dbReference>
<evidence type="ECO:0000256" key="4">
    <source>
        <dbReference type="ARBA" id="ARBA00022427"/>
    </source>
</evidence>
<dbReference type="Gene3D" id="1.20.140.150">
    <property type="match status" value="1"/>
</dbReference>
<evidence type="ECO:0000256" key="6">
    <source>
        <dbReference type="ARBA" id="ARBA00022692"/>
    </source>
</evidence>
<keyword evidence="8 10" id="KW-1133">Transmembrane helix</keyword>
<evidence type="ECO:0000256" key="5">
    <source>
        <dbReference type="ARBA" id="ARBA00022475"/>
    </source>
</evidence>
<evidence type="ECO:0000256" key="10">
    <source>
        <dbReference type="SAM" id="Phobius"/>
    </source>
</evidence>
<sequence length="114" mass="11766">MWGSMPTLKWPTGHSSPNGGVPGVGFLAMFVTMMVSGGDDRAKKAHLVETAGIILMVVGLAALVACSWIGHGIVADFYNPKTPMNIQYGFGPAIYIGCVGSSLVILGGTPLPCS</sequence>
<dbReference type="GO" id="GO:0005923">
    <property type="term" value="C:bicellular tight junction"/>
    <property type="evidence" value="ECO:0007669"/>
    <property type="project" value="UniProtKB-SubCell"/>
</dbReference>
<evidence type="ECO:0000256" key="1">
    <source>
        <dbReference type="ARBA" id="ARBA00004435"/>
    </source>
</evidence>
<keyword evidence="6 10" id="KW-0812">Transmembrane</keyword>
<dbReference type="InterPro" id="IPR004031">
    <property type="entry name" value="PMP22/EMP/MP20/Claudin"/>
</dbReference>
<organism evidence="11 12">
    <name type="scientific">Rattus norvegicus</name>
    <name type="common">Rat</name>
    <dbReference type="NCBI Taxonomy" id="10116"/>
    <lineage>
        <taxon>Eukaryota</taxon>
        <taxon>Metazoa</taxon>
        <taxon>Chordata</taxon>
        <taxon>Craniata</taxon>
        <taxon>Vertebrata</taxon>
        <taxon>Euteleostomi</taxon>
        <taxon>Mammalia</taxon>
        <taxon>Eutheria</taxon>
        <taxon>Euarchontoglires</taxon>
        <taxon>Glires</taxon>
        <taxon>Rodentia</taxon>
        <taxon>Myomorpha</taxon>
        <taxon>Muroidea</taxon>
        <taxon>Muridae</taxon>
        <taxon>Murinae</taxon>
        <taxon>Rattus</taxon>
    </lineage>
</organism>
<evidence type="ECO:0000256" key="2">
    <source>
        <dbReference type="ARBA" id="ARBA00004651"/>
    </source>
</evidence>
<name>A6KJ02_RAT</name>
<evidence type="ECO:0000313" key="12">
    <source>
        <dbReference type="Proteomes" id="UP000234681"/>
    </source>
</evidence>